<evidence type="ECO:0000313" key="1">
    <source>
        <dbReference type="EMBL" id="KAJ8874645.1"/>
    </source>
</evidence>
<sequence>MNPISKQGKVTTLCEGAEEPQGKDMLQAVADDVWRQEIERASPIVTIPKKPSGIRLCVDLKVSLNNVLDVDLYPL</sequence>
<comment type="caution">
    <text evidence="1">The sequence shown here is derived from an EMBL/GenBank/DDBJ whole genome shotgun (WGS) entry which is preliminary data.</text>
</comment>
<dbReference type="EMBL" id="JARBHB010000010">
    <property type="protein sequence ID" value="KAJ8874645.1"/>
    <property type="molecule type" value="Genomic_DNA"/>
</dbReference>
<accession>A0ABQ9GRG5</accession>
<reference evidence="1 2" key="1">
    <citation type="submission" date="2023-02" db="EMBL/GenBank/DDBJ databases">
        <title>LHISI_Scaffold_Assembly.</title>
        <authorList>
            <person name="Stuart O.P."/>
            <person name="Cleave R."/>
            <person name="Magrath M.J.L."/>
            <person name="Mikheyev A.S."/>
        </authorList>
    </citation>
    <scope>NUCLEOTIDE SEQUENCE [LARGE SCALE GENOMIC DNA]</scope>
    <source>
        <strain evidence="1">Daus_M_001</strain>
        <tissue evidence="1">Leg muscle</tissue>
    </source>
</reference>
<name>A0ABQ9GRG5_9NEOP</name>
<dbReference type="Gene3D" id="3.10.10.10">
    <property type="entry name" value="HIV Type 1 Reverse Transcriptase, subunit A, domain 1"/>
    <property type="match status" value="1"/>
</dbReference>
<evidence type="ECO:0000313" key="2">
    <source>
        <dbReference type="Proteomes" id="UP001159363"/>
    </source>
</evidence>
<dbReference type="Proteomes" id="UP001159363">
    <property type="component" value="Chromosome 9"/>
</dbReference>
<proteinExistence type="predicted"/>
<keyword evidence="2" id="KW-1185">Reference proteome</keyword>
<organism evidence="1 2">
    <name type="scientific">Dryococelus australis</name>
    <dbReference type="NCBI Taxonomy" id="614101"/>
    <lineage>
        <taxon>Eukaryota</taxon>
        <taxon>Metazoa</taxon>
        <taxon>Ecdysozoa</taxon>
        <taxon>Arthropoda</taxon>
        <taxon>Hexapoda</taxon>
        <taxon>Insecta</taxon>
        <taxon>Pterygota</taxon>
        <taxon>Neoptera</taxon>
        <taxon>Polyneoptera</taxon>
        <taxon>Phasmatodea</taxon>
        <taxon>Verophasmatodea</taxon>
        <taxon>Anareolatae</taxon>
        <taxon>Phasmatidae</taxon>
        <taxon>Eurycanthinae</taxon>
        <taxon>Dryococelus</taxon>
    </lineage>
</organism>
<gene>
    <name evidence="1" type="ORF">PR048_025511</name>
</gene>
<protein>
    <submittedName>
        <fullName evidence="1">Uncharacterized protein</fullName>
    </submittedName>
</protein>